<proteinExistence type="predicted"/>
<evidence type="ECO:0000313" key="1">
    <source>
        <dbReference type="EMBL" id="KGE14431.1"/>
    </source>
</evidence>
<protein>
    <submittedName>
        <fullName evidence="1">Uncharacterized protein</fullName>
    </submittedName>
</protein>
<sequence length="71" mass="8083">MQINTNVDMKTLTIELPEEETKLFKQLLKKLNGRIISQNDTPNKETVNAMEELKQGKGVKFSSVSELFKSV</sequence>
<dbReference type="EMBL" id="JJMU01000026">
    <property type="protein sequence ID" value="KGE14431.1"/>
    <property type="molecule type" value="Genomic_DNA"/>
</dbReference>
<dbReference type="Proteomes" id="UP000031802">
    <property type="component" value="Unassembled WGS sequence"/>
</dbReference>
<gene>
    <name evidence="1" type="ORF">DI53_1858</name>
</gene>
<reference evidence="1 2" key="2">
    <citation type="journal article" date="2015" name="PLoS ONE">
        <title>Whole-Genome Optical Mapping and Finished Genome Sequence of Sphingobacterium deserti sp. nov., a New Species Isolated from the Western Desert of China.</title>
        <authorList>
            <person name="Teng C."/>
            <person name="Zhou Z."/>
            <person name="Molnar I."/>
            <person name="Li X."/>
            <person name="Tang R."/>
            <person name="Chen M."/>
            <person name="Wang L."/>
            <person name="Su S."/>
            <person name="Zhang W."/>
            <person name="Lin M."/>
        </authorList>
    </citation>
    <scope>NUCLEOTIDE SEQUENCE [LARGE SCALE GENOMIC DNA]</scope>
    <source>
        <strain evidence="2">ACCC05744</strain>
    </source>
</reference>
<dbReference type="STRING" id="1229276.DI53_1858"/>
<organism evidence="1 2">
    <name type="scientific">Sphingobacterium deserti</name>
    <dbReference type="NCBI Taxonomy" id="1229276"/>
    <lineage>
        <taxon>Bacteria</taxon>
        <taxon>Pseudomonadati</taxon>
        <taxon>Bacteroidota</taxon>
        <taxon>Sphingobacteriia</taxon>
        <taxon>Sphingobacteriales</taxon>
        <taxon>Sphingobacteriaceae</taxon>
        <taxon>Sphingobacterium</taxon>
    </lineage>
</organism>
<comment type="caution">
    <text evidence="1">The sequence shown here is derived from an EMBL/GenBank/DDBJ whole genome shotgun (WGS) entry which is preliminary data.</text>
</comment>
<evidence type="ECO:0000313" key="2">
    <source>
        <dbReference type="Proteomes" id="UP000031802"/>
    </source>
</evidence>
<name>A0A0B8T191_9SPHI</name>
<keyword evidence="2" id="KW-1185">Reference proteome</keyword>
<reference evidence="2" key="1">
    <citation type="submission" date="2014-04" db="EMBL/GenBank/DDBJ databases">
        <title>Whole-Genome optical mapping and complete genome sequence of Sphingobacterium deserti sp. nov., a new spaces isolated from desert in the west of China.</title>
        <authorList>
            <person name="Teng C."/>
            <person name="Zhou Z."/>
            <person name="Li X."/>
            <person name="Chen M."/>
            <person name="Lin M."/>
            <person name="Wang L."/>
            <person name="Su S."/>
            <person name="Zhang C."/>
            <person name="Zhang W."/>
        </authorList>
    </citation>
    <scope>NUCLEOTIDE SEQUENCE [LARGE SCALE GENOMIC DNA]</scope>
    <source>
        <strain evidence="2">ACCC05744</strain>
    </source>
</reference>
<dbReference type="AlphaFoldDB" id="A0A0B8T191"/>
<dbReference type="PATRIC" id="fig|1229276.3.peg.1914"/>
<accession>A0A0B8T191</accession>